<protein>
    <submittedName>
        <fullName evidence="2">Uncharacterized protein</fullName>
    </submittedName>
</protein>
<sequence>MHLQEKAVLDPKGAQQRICLRGKSCYDLHRLSQSPGNQMKKMPSTRSQSPKLERKPTPSTVQESSFQRSAVNAKNPELATLKTSQSLTRSVISLPKRKAHESSSPNVWR</sequence>
<dbReference type="EMBL" id="GGEC01006243">
    <property type="protein sequence ID" value="MBW86726.1"/>
    <property type="molecule type" value="Transcribed_RNA"/>
</dbReference>
<organism evidence="2">
    <name type="scientific">Rhizophora mucronata</name>
    <name type="common">Asiatic mangrove</name>
    <dbReference type="NCBI Taxonomy" id="61149"/>
    <lineage>
        <taxon>Eukaryota</taxon>
        <taxon>Viridiplantae</taxon>
        <taxon>Streptophyta</taxon>
        <taxon>Embryophyta</taxon>
        <taxon>Tracheophyta</taxon>
        <taxon>Spermatophyta</taxon>
        <taxon>Magnoliopsida</taxon>
        <taxon>eudicotyledons</taxon>
        <taxon>Gunneridae</taxon>
        <taxon>Pentapetalae</taxon>
        <taxon>rosids</taxon>
        <taxon>fabids</taxon>
        <taxon>Malpighiales</taxon>
        <taxon>Rhizophoraceae</taxon>
        <taxon>Rhizophora</taxon>
    </lineage>
</organism>
<evidence type="ECO:0000256" key="1">
    <source>
        <dbReference type="SAM" id="MobiDB-lite"/>
    </source>
</evidence>
<dbReference type="AlphaFoldDB" id="A0A2P2IZU1"/>
<reference evidence="2" key="1">
    <citation type="submission" date="2018-02" db="EMBL/GenBank/DDBJ databases">
        <title>Rhizophora mucronata_Transcriptome.</title>
        <authorList>
            <person name="Meera S.P."/>
            <person name="Sreeshan A."/>
            <person name="Augustine A."/>
        </authorList>
    </citation>
    <scope>NUCLEOTIDE SEQUENCE</scope>
    <source>
        <tissue evidence="2">Leaf</tissue>
    </source>
</reference>
<evidence type="ECO:0000313" key="2">
    <source>
        <dbReference type="EMBL" id="MBW86726.1"/>
    </source>
</evidence>
<feature type="region of interest" description="Disordered" evidence="1">
    <location>
        <begin position="30"/>
        <end position="87"/>
    </location>
</feature>
<name>A0A2P2IZU1_RHIMU</name>
<proteinExistence type="predicted"/>
<feature type="compositionally biased region" description="Polar residues" evidence="1">
    <location>
        <begin position="57"/>
        <end position="72"/>
    </location>
</feature>
<accession>A0A2P2IZU1</accession>